<dbReference type="PROSITE" id="PS50011">
    <property type="entry name" value="PROTEIN_KINASE_DOM"/>
    <property type="match status" value="1"/>
</dbReference>
<name>A0ABR2H2X5_9EUKA</name>
<dbReference type="EMBL" id="JAPFFF010000045">
    <property type="protein sequence ID" value="KAK8840506.1"/>
    <property type="molecule type" value="Genomic_DNA"/>
</dbReference>
<protein>
    <recommendedName>
        <fullName evidence="1">Protein kinase domain-containing protein</fullName>
    </recommendedName>
</protein>
<dbReference type="SMART" id="SM00220">
    <property type="entry name" value="S_TKc"/>
    <property type="match status" value="1"/>
</dbReference>
<gene>
    <name evidence="2" type="ORF">M9Y10_030714</name>
</gene>
<feature type="domain" description="Protein kinase" evidence="1">
    <location>
        <begin position="16"/>
        <end position="265"/>
    </location>
</feature>
<dbReference type="SUPFAM" id="SSF56112">
    <property type="entry name" value="Protein kinase-like (PK-like)"/>
    <property type="match status" value="1"/>
</dbReference>
<reference evidence="2 3" key="1">
    <citation type="submission" date="2024-04" db="EMBL/GenBank/DDBJ databases">
        <title>Tritrichomonas musculus Genome.</title>
        <authorList>
            <person name="Alves-Ferreira E."/>
            <person name="Grigg M."/>
            <person name="Lorenzi H."/>
            <person name="Galac M."/>
        </authorList>
    </citation>
    <scope>NUCLEOTIDE SEQUENCE [LARGE SCALE GENOMIC DNA]</scope>
    <source>
        <strain evidence="2 3">EAF2021</strain>
    </source>
</reference>
<dbReference type="InterPro" id="IPR000719">
    <property type="entry name" value="Prot_kinase_dom"/>
</dbReference>
<evidence type="ECO:0000313" key="3">
    <source>
        <dbReference type="Proteomes" id="UP001470230"/>
    </source>
</evidence>
<sequence>MGDSINILDEEYINSLQIIEDIHKSEKSTIYKVSKPDGTILALKVLKESNIQTIRSFMSQYEMMAMLHHPNILKVYGIFFGSEKKAPYFLMEYCPTSIEKEIIHKTLTKVDISFAIYQISVAMKYIHKKQILYRDLKPSNILIGQDSLIKISNFSVSELFSPDNDYDYGVGTMRFMAPEVISEDSKIDEKSDVYSFGVTLFYLLNEGNLPHFSVQDFMSGRKAKIPDNFTNLSREIIDLCWNHNPEDRPSFKDICQKIEKAHFGLFDLNNSEQAQLSEMINSYKQKFF</sequence>
<dbReference type="InterPro" id="IPR011009">
    <property type="entry name" value="Kinase-like_dom_sf"/>
</dbReference>
<dbReference type="InterPro" id="IPR008271">
    <property type="entry name" value="Ser/Thr_kinase_AS"/>
</dbReference>
<keyword evidence="3" id="KW-1185">Reference proteome</keyword>
<evidence type="ECO:0000313" key="2">
    <source>
        <dbReference type="EMBL" id="KAK8840506.1"/>
    </source>
</evidence>
<dbReference type="Pfam" id="PF00069">
    <property type="entry name" value="Pkinase"/>
    <property type="match status" value="1"/>
</dbReference>
<dbReference type="PANTHER" id="PTHR24361">
    <property type="entry name" value="MITOGEN-ACTIVATED KINASE KINASE KINASE"/>
    <property type="match status" value="1"/>
</dbReference>
<evidence type="ECO:0000259" key="1">
    <source>
        <dbReference type="PROSITE" id="PS50011"/>
    </source>
</evidence>
<accession>A0ABR2H2X5</accession>
<proteinExistence type="predicted"/>
<dbReference type="PIRSF" id="PIRSF000654">
    <property type="entry name" value="Integrin-linked_kinase"/>
    <property type="match status" value="1"/>
</dbReference>
<comment type="caution">
    <text evidence="2">The sequence shown here is derived from an EMBL/GenBank/DDBJ whole genome shotgun (WGS) entry which is preliminary data.</text>
</comment>
<organism evidence="2 3">
    <name type="scientific">Tritrichomonas musculus</name>
    <dbReference type="NCBI Taxonomy" id="1915356"/>
    <lineage>
        <taxon>Eukaryota</taxon>
        <taxon>Metamonada</taxon>
        <taxon>Parabasalia</taxon>
        <taxon>Tritrichomonadida</taxon>
        <taxon>Tritrichomonadidae</taxon>
        <taxon>Tritrichomonas</taxon>
    </lineage>
</organism>
<dbReference type="PROSITE" id="PS00108">
    <property type="entry name" value="PROTEIN_KINASE_ST"/>
    <property type="match status" value="1"/>
</dbReference>
<dbReference type="Proteomes" id="UP001470230">
    <property type="component" value="Unassembled WGS sequence"/>
</dbReference>
<dbReference type="InterPro" id="IPR053235">
    <property type="entry name" value="Ser_Thr_kinase"/>
</dbReference>
<dbReference type="Gene3D" id="1.10.510.10">
    <property type="entry name" value="Transferase(Phosphotransferase) domain 1"/>
    <property type="match status" value="1"/>
</dbReference>